<comment type="pathway">
    <text evidence="1">Mycotoxin biosynthesis.</text>
</comment>
<dbReference type="AlphaFoldDB" id="A0A1Q3EKX7"/>
<dbReference type="GO" id="GO:0016491">
    <property type="term" value="F:oxidoreductase activity"/>
    <property type="evidence" value="ECO:0007669"/>
    <property type="project" value="UniProtKB-KW"/>
</dbReference>
<protein>
    <submittedName>
        <fullName evidence="5">Uncharacterized protein</fullName>
    </submittedName>
</protein>
<evidence type="ECO:0000256" key="4">
    <source>
        <dbReference type="SAM" id="Phobius"/>
    </source>
</evidence>
<evidence type="ECO:0000313" key="6">
    <source>
        <dbReference type="Proteomes" id="UP000188533"/>
    </source>
</evidence>
<dbReference type="GO" id="GO:0043386">
    <property type="term" value="P:mycotoxin biosynthetic process"/>
    <property type="evidence" value="ECO:0007669"/>
    <property type="project" value="InterPro"/>
</dbReference>
<dbReference type="Proteomes" id="UP000188533">
    <property type="component" value="Unassembled WGS sequence"/>
</dbReference>
<keyword evidence="2" id="KW-0560">Oxidoreductase</keyword>
<dbReference type="PANTHER" id="PTHR33365:SF11">
    <property type="entry name" value="TAT PATHWAY SIGNAL SEQUENCE"/>
    <property type="match status" value="1"/>
</dbReference>
<comment type="caution">
    <text evidence="5">The sequence shown here is derived from an EMBL/GenBank/DDBJ whole genome shotgun (WGS) entry which is preliminary data.</text>
</comment>
<organism evidence="5 6">
    <name type="scientific">Lentinula edodes</name>
    <name type="common">Shiitake mushroom</name>
    <name type="synonym">Lentinus edodes</name>
    <dbReference type="NCBI Taxonomy" id="5353"/>
    <lineage>
        <taxon>Eukaryota</taxon>
        <taxon>Fungi</taxon>
        <taxon>Dikarya</taxon>
        <taxon>Basidiomycota</taxon>
        <taxon>Agaricomycotina</taxon>
        <taxon>Agaricomycetes</taxon>
        <taxon>Agaricomycetidae</taxon>
        <taxon>Agaricales</taxon>
        <taxon>Marasmiineae</taxon>
        <taxon>Omphalotaceae</taxon>
        <taxon>Lentinula</taxon>
    </lineage>
</organism>
<name>A0A1Q3EKX7_LENED</name>
<evidence type="ECO:0000256" key="2">
    <source>
        <dbReference type="ARBA" id="ARBA00023002"/>
    </source>
</evidence>
<gene>
    <name evidence="5" type="ORF">LENED_009858</name>
</gene>
<dbReference type="InterPro" id="IPR021765">
    <property type="entry name" value="UstYa-like"/>
</dbReference>
<dbReference type="PANTHER" id="PTHR33365">
    <property type="entry name" value="YALI0B05434P"/>
    <property type="match status" value="1"/>
</dbReference>
<proteinExistence type="inferred from homology"/>
<feature type="transmembrane region" description="Helical" evidence="4">
    <location>
        <begin position="37"/>
        <end position="56"/>
    </location>
</feature>
<sequence length="226" mass="24882">METYFGLLIVITSQAVSFAFCSSKARQISPMAAPPYRNLLALVSVSLLFSIVLNVYNLKKLHNPIAVGPSPVPPVASELPMTVNPAVLNFMLAQHYEITNASEWATLVPHKGSRVRLPSKSSPGDEFEVALFHDLHCLDVIRAVFVSMRDGSSAHSTEAEECLGTIRQAILCAADITLEPTEIVCYDGELCNNFGPEASGDNVEHSCRDWVQVREFVESNQEVWDF</sequence>
<evidence type="ECO:0000256" key="3">
    <source>
        <dbReference type="ARBA" id="ARBA00035112"/>
    </source>
</evidence>
<dbReference type="EMBL" id="BDGU01000503">
    <property type="protein sequence ID" value="GAW07841.1"/>
    <property type="molecule type" value="Genomic_DNA"/>
</dbReference>
<reference evidence="5 6" key="1">
    <citation type="submission" date="2016-08" db="EMBL/GenBank/DDBJ databases">
        <authorList>
            <consortium name="Lentinula edodes genome sequencing consortium"/>
            <person name="Sakamoto Y."/>
            <person name="Nakade K."/>
            <person name="Sato S."/>
            <person name="Yoshida Y."/>
            <person name="Miyazaki K."/>
            <person name="Natsume S."/>
            <person name="Konno N."/>
        </authorList>
    </citation>
    <scope>NUCLEOTIDE SEQUENCE [LARGE SCALE GENOMIC DNA]</scope>
    <source>
        <strain evidence="5 6">NBRC 111202</strain>
    </source>
</reference>
<evidence type="ECO:0000313" key="5">
    <source>
        <dbReference type="EMBL" id="GAW07841.1"/>
    </source>
</evidence>
<keyword evidence="4" id="KW-0472">Membrane</keyword>
<comment type="similarity">
    <text evidence="3">Belongs to the ustYa family.</text>
</comment>
<accession>A0A1Q3EKX7</accession>
<evidence type="ECO:0000256" key="1">
    <source>
        <dbReference type="ARBA" id="ARBA00004685"/>
    </source>
</evidence>
<dbReference type="Pfam" id="PF11807">
    <property type="entry name" value="UstYa"/>
    <property type="match status" value="1"/>
</dbReference>
<reference evidence="5 6" key="2">
    <citation type="submission" date="2017-02" db="EMBL/GenBank/DDBJ databases">
        <title>A genome survey and senescence transcriptome analysis in Lentinula edodes.</title>
        <authorList>
            <person name="Sakamoto Y."/>
            <person name="Nakade K."/>
            <person name="Sato S."/>
            <person name="Yoshida Y."/>
            <person name="Miyazaki K."/>
            <person name="Natsume S."/>
            <person name="Konno N."/>
        </authorList>
    </citation>
    <scope>NUCLEOTIDE SEQUENCE [LARGE SCALE GENOMIC DNA]</scope>
    <source>
        <strain evidence="5 6">NBRC 111202</strain>
    </source>
</reference>
<dbReference type="STRING" id="5353.A0A1Q3EKX7"/>
<keyword evidence="4" id="KW-1133">Transmembrane helix</keyword>
<keyword evidence="6" id="KW-1185">Reference proteome</keyword>
<keyword evidence="4" id="KW-0812">Transmembrane</keyword>